<evidence type="ECO:0000313" key="2">
    <source>
        <dbReference type="Proteomes" id="UP000593880"/>
    </source>
</evidence>
<dbReference type="EMBL" id="CP030057">
    <property type="protein sequence ID" value="QOZ62906.1"/>
    <property type="molecule type" value="Genomic_DNA"/>
</dbReference>
<organism evidence="1 2">
    <name type="scientific">Bradyrhizobium guangdongense</name>
    <dbReference type="NCBI Taxonomy" id="1325090"/>
    <lineage>
        <taxon>Bacteria</taxon>
        <taxon>Pseudomonadati</taxon>
        <taxon>Pseudomonadota</taxon>
        <taxon>Alphaproteobacteria</taxon>
        <taxon>Hyphomicrobiales</taxon>
        <taxon>Nitrobacteraceae</taxon>
        <taxon>Bradyrhizobium</taxon>
    </lineage>
</organism>
<evidence type="ECO:0000313" key="1">
    <source>
        <dbReference type="EMBL" id="QOZ62906.1"/>
    </source>
</evidence>
<dbReference type="Proteomes" id="UP000593880">
    <property type="component" value="Chromosome"/>
</dbReference>
<proteinExistence type="predicted"/>
<sequence>MELEDYALVRGLELDRAAMARHLYVTRHNIRGRTIDALRAEIAALQGIWRPRCLHAAGECGTVGEGLSDRAGASGLAGCQHRRSKLAFRIPAIDEGRPVQWHETAGLIASASGALPIRPAPVRRASSPPTSATAPPD</sequence>
<keyword evidence="2" id="KW-1185">Reference proteome</keyword>
<gene>
    <name evidence="1" type="ORF">XH86_32340</name>
</gene>
<accession>A0ABX6UND0</accession>
<protein>
    <submittedName>
        <fullName evidence="1">Uncharacterized protein</fullName>
    </submittedName>
</protein>
<name>A0ABX6UND0_9BRAD</name>
<reference evidence="1 2" key="1">
    <citation type="submission" date="2018-06" db="EMBL/GenBank/DDBJ databases">
        <title>Comparative genomics of rhizobia nodulating Arachis hypogaea in China.</title>
        <authorList>
            <person name="Li Y."/>
        </authorList>
    </citation>
    <scope>NUCLEOTIDE SEQUENCE [LARGE SCALE GENOMIC DNA]</scope>
    <source>
        <strain evidence="1 2">CCBAU 51658</strain>
    </source>
</reference>